<feature type="domain" description="AAA" evidence="10">
    <location>
        <begin position="132"/>
        <end position="288"/>
    </location>
</feature>
<dbReference type="InterPro" id="IPR050445">
    <property type="entry name" value="Bact_polysacc_biosynth/exp"/>
</dbReference>
<keyword evidence="6" id="KW-0067">ATP-binding</keyword>
<dbReference type="InterPro" id="IPR005702">
    <property type="entry name" value="Wzc-like_C"/>
</dbReference>
<evidence type="ECO:0000256" key="5">
    <source>
        <dbReference type="ARBA" id="ARBA00022777"/>
    </source>
</evidence>
<dbReference type="InterPro" id="IPR027417">
    <property type="entry name" value="P-loop_NTPase"/>
</dbReference>
<gene>
    <name evidence="11" type="ORF">SAMN06295970_11548</name>
</gene>
<proteinExistence type="inferred from homology"/>
<keyword evidence="12" id="KW-1185">Reference proteome</keyword>
<dbReference type="RefSeq" id="WP_283443674.1">
    <property type="nucleotide sequence ID" value="NZ_FXUL01000015.1"/>
</dbReference>
<dbReference type="PANTHER" id="PTHR32309:SF13">
    <property type="entry name" value="FERRIC ENTEROBACTIN TRANSPORT PROTEIN FEPE"/>
    <property type="match status" value="1"/>
</dbReference>
<dbReference type="EC" id="2.7.10.2" evidence="2"/>
<dbReference type="CDD" id="cd05387">
    <property type="entry name" value="BY-kinase"/>
    <property type="match status" value="1"/>
</dbReference>
<evidence type="ECO:0000259" key="10">
    <source>
        <dbReference type="Pfam" id="PF13614"/>
    </source>
</evidence>
<dbReference type="PANTHER" id="PTHR32309">
    <property type="entry name" value="TYROSINE-PROTEIN KINASE"/>
    <property type="match status" value="1"/>
</dbReference>
<keyword evidence="4" id="KW-0547">Nucleotide-binding</keyword>
<name>A0ABY1QJ94_9BURK</name>
<dbReference type="Proteomes" id="UP001158049">
    <property type="component" value="Unassembled WGS sequence"/>
</dbReference>
<feature type="compositionally biased region" description="Basic and acidic residues" evidence="9">
    <location>
        <begin position="7"/>
        <end position="17"/>
    </location>
</feature>
<comment type="similarity">
    <text evidence="1">Belongs to the CpsD/CapB family.</text>
</comment>
<keyword evidence="5" id="KW-0418">Kinase</keyword>
<evidence type="ECO:0000256" key="4">
    <source>
        <dbReference type="ARBA" id="ARBA00022741"/>
    </source>
</evidence>
<dbReference type="Pfam" id="PF13614">
    <property type="entry name" value="AAA_31"/>
    <property type="match status" value="1"/>
</dbReference>
<comment type="caution">
    <text evidence="11">The sequence shown here is derived from an EMBL/GenBank/DDBJ whole genome shotgun (WGS) entry which is preliminary data.</text>
</comment>
<evidence type="ECO:0000313" key="12">
    <source>
        <dbReference type="Proteomes" id="UP001158049"/>
    </source>
</evidence>
<evidence type="ECO:0000256" key="2">
    <source>
        <dbReference type="ARBA" id="ARBA00011903"/>
    </source>
</evidence>
<sequence length="316" mass="34973">MSIIEKAAGRLDRKKAELPPVNELSNPLNNPLNDSVSQPFEHPDNHAFERMEKVEPTMAYAQPREPIPEIRQPSGHPSRRVEINLEQLHRLGMVTPEGGRTPVAEEFRMIKRPLIKHALSKGGGTNRHNNLIMVTSALPGEGKTFCAINLAMSIAMEMDHTVLLVDADVARPSVPRYLGIEATEGLMDVLLNDKLDLSDVMLRTNVDTLRILPAGQSHKNSTELLASLSMSNLLDDIARRYPDRIVIFDSPPLLMTTEAKVLASHMGQVIVVVEAETTTQHAVKDALRQLGTDNNVSLVYNKTKAFSGNNYGYGYN</sequence>
<evidence type="ECO:0000256" key="8">
    <source>
        <dbReference type="ARBA" id="ARBA00051245"/>
    </source>
</evidence>
<reference evidence="11 12" key="1">
    <citation type="submission" date="2017-05" db="EMBL/GenBank/DDBJ databases">
        <authorList>
            <person name="Varghese N."/>
            <person name="Submissions S."/>
        </authorList>
    </citation>
    <scope>NUCLEOTIDE SEQUENCE [LARGE SCALE GENOMIC DNA]</scope>
    <source>
        <strain evidence="11 12">DSM 26001</strain>
    </source>
</reference>
<evidence type="ECO:0000256" key="9">
    <source>
        <dbReference type="SAM" id="MobiDB-lite"/>
    </source>
</evidence>
<comment type="catalytic activity">
    <reaction evidence="8">
        <text>L-tyrosyl-[protein] + ATP = O-phospho-L-tyrosyl-[protein] + ADP + H(+)</text>
        <dbReference type="Rhea" id="RHEA:10596"/>
        <dbReference type="Rhea" id="RHEA-COMP:10136"/>
        <dbReference type="Rhea" id="RHEA-COMP:20101"/>
        <dbReference type="ChEBI" id="CHEBI:15378"/>
        <dbReference type="ChEBI" id="CHEBI:30616"/>
        <dbReference type="ChEBI" id="CHEBI:46858"/>
        <dbReference type="ChEBI" id="CHEBI:61978"/>
        <dbReference type="ChEBI" id="CHEBI:456216"/>
        <dbReference type="EC" id="2.7.10.2"/>
    </reaction>
</comment>
<evidence type="ECO:0000256" key="1">
    <source>
        <dbReference type="ARBA" id="ARBA00007316"/>
    </source>
</evidence>
<dbReference type="SUPFAM" id="SSF52540">
    <property type="entry name" value="P-loop containing nucleoside triphosphate hydrolases"/>
    <property type="match status" value="1"/>
</dbReference>
<dbReference type="NCBIfam" id="TIGR03018">
    <property type="entry name" value="pepcterm_TyrKin"/>
    <property type="match status" value="1"/>
</dbReference>
<accession>A0ABY1QJ94</accession>
<dbReference type="Gene3D" id="3.40.50.300">
    <property type="entry name" value="P-loop containing nucleotide triphosphate hydrolases"/>
    <property type="match status" value="1"/>
</dbReference>
<protein>
    <recommendedName>
        <fullName evidence="2">non-specific protein-tyrosine kinase</fullName>
        <ecNumber evidence="2">2.7.10.2</ecNumber>
    </recommendedName>
</protein>
<evidence type="ECO:0000256" key="7">
    <source>
        <dbReference type="ARBA" id="ARBA00023137"/>
    </source>
</evidence>
<dbReference type="EMBL" id="FXUL01000015">
    <property type="protein sequence ID" value="SMP69510.1"/>
    <property type="molecule type" value="Genomic_DNA"/>
</dbReference>
<dbReference type="InterPro" id="IPR025669">
    <property type="entry name" value="AAA_dom"/>
</dbReference>
<evidence type="ECO:0000313" key="11">
    <source>
        <dbReference type="EMBL" id="SMP69510.1"/>
    </source>
</evidence>
<keyword evidence="7" id="KW-0829">Tyrosine-protein kinase</keyword>
<organism evidence="11 12">
    <name type="scientific">Noviherbaspirillum suwonense</name>
    <dbReference type="NCBI Taxonomy" id="1224511"/>
    <lineage>
        <taxon>Bacteria</taxon>
        <taxon>Pseudomonadati</taxon>
        <taxon>Pseudomonadota</taxon>
        <taxon>Betaproteobacteria</taxon>
        <taxon>Burkholderiales</taxon>
        <taxon>Oxalobacteraceae</taxon>
        <taxon>Noviherbaspirillum</taxon>
    </lineage>
</organism>
<evidence type="ECO:0000256" key="3">
    <source>
        <dbReference type="ARBA" id="ARBA00022679"/>
    </source>
</evidence>
<feature type="region of interest" description="Disordered" evidence="9">
    <location>
        <begin position="1"/>
        <end position="43"/>
    </location>
</feature>
<keyword evidence="3" id="KW-0808">Transferase</keyword>
<feature type="compositionally biased region" description="Low complexity" evidence="9">
    <location>
        <begin position="18"/>
        <end position="33"/>
    </location>
</feature>
<evidence type="ECO:0000256" key="6">
    <source>
        <dbReference type="ARBA" id="ARBA00022840"/>
    </source>
</evidence>